<gene>
    <name evidence="5" type="ORF">M787_004635</name>
</gene>
<dbReference type="CDD" id="cd03257">
    <property type="entry name" value="ABC_NikE_OppD_transporters"/>
    <property type="match status" value="1"/>
</dbReference>
<dbReference type="PROSITE" id="PS00211">
    <property type="entry name" value="ABC_TRANSPORTER_1"/>
    <property type="match status" value="1"/>
</dbReference>
<dbReference type="SMART" id="SM00382">
    <property type="entry name" value="AAA"/>
    <property type="match status" value="1"/>
</dbReference>
<dbReference type="RefSeq" id="WP_021828412.1">
    <property type="nucleotide sequence ID" value="NZ_CP015840.1"/>
</dbReference>
<dbReference type="eggNOG" id="COG1124">
    <property type="taxonomic scope" value="Bacteria"/>
</dbReference>
<dbReference type="KEGG" id="cgz:M787_004635"/>
<dbReference type="AlphaFoldDB" id="A0A173E0A6"/>
<keyword evidence="3 5" id="KW-0067">ATP-binding</keyword>
<keyword evidence="1" id="KW-0813">Transport</keyword>
<dbReference type="STRING" id="1143323.M787_004635"/>
<dbReference type="InterPro" id="IPR003439">
    <property type="entry name" value="ABC_transporter-like_ATP-bd"/>
</dbReference>
<dbReference type="Pfam" id="PF00005">
    <property type="entry name" value="ABC_tran"/>
    <property type="match status" value="1"/>
</dbReference>
<dbReference type="OrthoDB" id="9806285at2"/>
<dbReference type="GO" id="GO:0005524">
    <property type="term" value="F:ATP binding"/>
    <property type="evidence" value="ECO:0007669"/>
    <property type="project" value="UniProtKB-KW"/>
</dbReference>
<dbReference type="InterPro" id="IPR027417">
    <property type="entry name" value="P-loop_NTPase"/>
</dbReference>
<dbReference type="PANTHER" id="PTHR43776:SF8">
    <property type="entry name" value="ABC TRANSPORTER, ATP-BINDING PROTEIN"/>
    <property type="match status" value="1"/>
</dbReference>
<dbReference type="InterPro" id="IPR017871">
    <property type="entry name" value="ABC_transporter-like_CS"/>
</dbReference>
<dbReference type="InterPro" id="IPR050319">
    <property type="entry name" value="ABC_transp_ATP-bind"/>
</dbReference>
<accession>A0A173E0A6</accession>
<evidence type="ECO:0000313" key="5">
    <source>
        <dbReference type="EMBL" id="ANG66591.1"/>
    </source>
</evidence>
<evidence type="ECO:0000256" key="1">
    <source>
        <dbReference type="ARBA" id="ARBA00022448"/>
    </source>
</evidence>
<evidence type="ECO:0000256" key="3">
    <source>
        <dbReference type="ARBA" id="ARBA00022840"/>
    </source>
</evidence>
<dbReference type="InterPro" id="IPR003593">
    <property type="entry name" value="AAA+_ATPase"/>
</dbReference>
<protein>
    <submittedName>
        <fullName evidence="5">Peptide ABC transporter ATP-binding protein</fullName>
    </submittedName>
</protein>
<evidence type="ECO:0000259" key="4">
    <source>
        <dbReference type="PROSITE" id="PS50893"/>
    </source>
</evidence>
<evidence type="ECO:0000256" key="2">
    <source>
        <dbReference type="ARBA" id="ARBA00022741"/>
    </source>
</evidence>
<dbReference type="Proteomes" id="UP000019147">
    <property type="component" value="Chromosome"/>
</dbReference>
<reference evidence="5 6" key="1">
    <citation type="journal article" date="2014" name="Syst. Appl. Microbiol.">
        <title>Evidence for the existence of two new members of the family Chlamydiaceae and proposal of Chlamydia avium sp. nov. and Chlamydia gallinacea sp. nov.</title>
        <authorList>
            <person name="Sachse K."/>
            <person name="Laroucau K."/>
            <person name="Riege K."/>
            <person name="Wehner S."/>
            <person name="Dilcher M."/>
            <person name="Creasy H.H."/>
            <person name="Weidmann M."/>
            <person name="Myers G."/>
            <person name="Vorimore F."/>
            <person name="Vicari N."/>
            <person name="Magnino S."/>
            <person name="Liebler-Tenorio E."/>
            <person name="Ruettger A."/>
            <person name="Bavoil P.M."/>
            <person name="Hufert F.T."/>
            <person name="Rossello-Mora R."/>
            <person name="Marz M."/>
        </authorList>
    </citation>
    <scope>NUCLEOTIDE SEQUENCE [LARGE SCALE GENOMIC DNA]</scope>
    <source>
        <strain evidence="5 6">08-1274/3</strain>
    </source>
</reference>
<dbReference type="PANTHER" id="PTHR43776">
    <property type="entry name" value="TRANSPORT ATP-BINDING PROTEIN"/>
    <property type="match status" value="1"/>
</dbReference>
<proteinExistence type="predicted"/>
<dbReference type="EMBL" id="CP015840">
    <property type="protein sequence ID" value="ANG66591.1"/>
    <property type="molecule type" value="Genomic_DNA"/>
</dbReference>
<dbReference type="PROSITE" id="PS50893">
    <property type="entry name" value="ABC_TRANSPORTER_2"/>
    <property type="match status" value="1"/>
</dbReference>
<sequence length="257" mass="28801">MTHLVTIEHLSLTMRKHVLLKDICLQLNKGECLAIVGSSGSGKSSLALTILGLLKPNTGTITFHVHPKMPKAKIVQMVWQDISSSLNPTMCVEELILEPLNILGIRSKERLYQVLDLVHLPRSLLPLKPHQLSGGQKQCVAIAKALICEPNLLICDEPLSALDTLNRSLILERFQTIKQECKSTLLFITHDMSATYYLADTIAVMHQGMLVEYAPTKKIFQTPEHKKTQELLDAIPRFSLEYTMDFQENLATSHVLV</sequence>
<dbReference type="SUPFAM" id="SSF52540">
    <property type="entry name" value="P-loop containing nucleoside triphosphate hydrolases"/>
    <property type="match status" value="1"/>
</dbReference>
<dbReference type="Gene3D" id="3.40.50.300">
    <property type="entry name" value="P-loop containing nucleotide triphosphate hydrolases"/>
    <property type="match status" value="1"/>
</dbReference>
<organism evidence="5 6">
    <name type="scientific">Chlamydia gallinacea 08-1274/3</name>
    <dbReference type="NCBI Taxonomy" id="1143323"/>
    <lineage>
        <taxon>Bacteria</taxon>
        <taxon>Pseudomonadati</taxon>
        <taxon>Chlamydiota</taxon>
        <taxon>Chlamydiia</taxon>
        <taxon>Chlamydiales</taxon>
        <taxon>Chlamydiaceae</taxon>
        <taxon>Chlamydia/Chlamydophila group</taxon>
        <taxon>Chlamydia</taxon>
    </lineage>
</organism>
<dbReference type="GO" id="GO:0016887">
    <property type="term" value="F:ATP hydrolysis activity"/>
    <property type="evidence" value="ECO:0007669"/>
    <property type="project" value="InterPro"/>
</dbReference>
<dbReference type="GeneID" id="81478592"/>
<dbReference type="GO" id="GO:0055085">
    <property type="term" value="P:transmembrane transport"/>
    <property type="evidence" value="ECO:0007669"/>
    <property type="project" value="UniProtKB-ARBA"/>
</dbReference>
<evidence type="ECO:0000313" key="6">
    <source>
        <dbReference type="Proteomes" id="UP000019147"/>
    </source>
</evidence>
<name>A0A173E0A6_9CHLA</name>
<keyword evidence="2" id="KW-0547">Nucleotide-binding</keyword>
<feature type="domain" description="ABC transporter" evidence="4">
    <location>
        <begin position="5"/>
        <end position="232"/>
    </location>
</feature>